<protein>
    <submittedName>
        <fullName evidence="1">Uncharacterized protein</fullName>
    </submittedName>
</protein>
<sequence length="96" mass="9854">MHDSVIGGAKAGVRWTSDFVTTSLEATGGACKYGYRCRCIPLAASAAQRLLVEGSTASAGETSPATLGGVPSVADELLLGEMQREESVACRVCCLS</sequence>
<reference evidence="1 2" key="1">
    <citation type="submission" date="2018-07" db="EMBL/GenBank/DDBJ databases">
        <title>A high quality draft genome assembly of the barn swallow (H. rustica rustica).</title>
        <authorList>
            <person name="Formenti G."/>
            <person name="Chiara M."/>
            <person name="Poveda L."/>
            <person name="Francoijs K.-J."/>
            <person name="Bonisoli-Alquati A."/>
            <person name="Canova L."/>
            <person name="Gianfranceschi L."/>
            <person name="Horner D.S."/>
            <person name="Saino N."/>
        </authorList>
    </citation>
    <scope>NUCLEOTIDE SEQUENCE [LARGE SCALE GENOMIC DNA]</scope>
    <source>
        <strain evidence="1">Chelidonia</strain>
        <tissue evidence="1">Blood</tissue>
    </source>
</reference>
<dbReference type="EMBL" id="QRBI01000121">
    <property type="protein sequence ID" value="RMC05694.1"/>
    <property type="molecule type" value="Genomic_DNA"/>
</dbReference>
<keyword evidence="2" id="KW-1185">Reference proteome</keyword>
<name>A0A3M0K396_HIRRU</name>
<gene>
    <name evidence="1" type="ORF">DUI87_17236</name>
</gene>
<proteinExistence type="predicted"/>
<evidence type="ECO:0000313" key="1">
    <source>
        <dbReference type="EMBL" id="RMC05694.1"/>
    </source>
</evidence>
<organism evidence="1 2">
    <name type="scientific">Hirundo rustica rustica</name>
    <dbReference type="NCBI Taxonomy" id="333673"/>
    <lineage>
        <taxon>Eukaryota</taxon>
        <taxon>Metazoa</taxon>
        <taxon>Chordata</taxon>
        <taxon>Craniata</taxon>
        <taxon>Vertebrata</taxon>
        <taxon>Euteleostomi</taxon>
        <taxon>Archelosauria</taxon>
        <taxon>Archosauria</taxon>
        <taxon>Dinosauria</taxon>
        <taxon>Saurischia</taxon>
        <taxon>Theropoda</taxon>
        <taxon>Coelurosauria</taxon>
        <taxon>Aves</taxon>
        <taxon>Neognathae</taxon>
        <taxon>Neoaves</taxon>
        <taxon>Telluraves</taxon>
        <taxon>Australaves</taxon>
        <taxon>Passeriformes</taxon>
        <taxon>Sylvioidea</taxon>
        <taxon>Hirundinidae</taxon>
        <taxon>Hirundo</taxon>
    </lineage>
</organism>
<dbReference type="AlphaFoldDB" id="A0A3M0K396"/>
<accession>A0A3M0K396</accession>
<comment type="caution">
    <text evidence="1">The sequence shown here is derived from an EMBL/GenBank/DDBJ whole genome shotgun (WGS) entry which is preliminary data.</text>
</comment>
<dbReference type="Proteomes" id="UP000269221">
    <property type="component" value="Unassembled WGS sequence"/>
</dbReference>
<evidence type="ECO:0000313" key="2">
    <source>
        <dbReference type="Proteomes" id="UP000269221"/>
    </source>
</evidence>